<dbReference type="Gene3D" id="3.30.750.210">
    <property type="match status" value="1"/>
</dbReference>
<dbReference type="Proteomes" id="UP000706151">
    <property type="component" value="Unassembled WGS sequence"/>
</dbReference>
<reference evidence="1 2" key="1">
    <citation type="submission" date="2020-10" db="EMBL/GenBank/DDBJ databases">
        <title>Connecting structure to function with the recovery of over 1000 high-quality activated sludge metagenome-assembled genomes encoding full-length rRNA genes using long-read sequencing.</title>
        <authorList>
            <person name="Singleton C.M."/>
            <person name="Petriglieri F."/>
            <person name="Kristensen J.M."/>
            <person name="Kirkegaard R.H."/>
            <person name="Michaelsen T.Y."/>
            <person name="Andersen M.H."/>
            <person name="Karst S.M."/>
            <person name="Dueholm M.S."/>
            <person name="Nielsen P.H."/>
            <person name="Albertsen M."/>
        </authorList>
    </citation>
    <scope>NUCLEOTIDE SEQUENCE [LARGE SCALE GENOMIC DNA]</scope>
    <source>
        <strain evidence="1">Fred_18-Q3-R57-64_BAT3C.720</strain>
    </source>
</reference>
<dbReference type="EMBL" id="JADJOT010000006">
    <property type="protein sequence ID" value="MBK7953672.1"/>
    <property type="molecule type" value="Genomic_DNA"/>
</dbReference>
<dbReference type="GO" id="GO:0003824">
    <property type="term" value="F:catalytic activity"/>
    <property type="evidence" value="ECO:0007669"/>
    <property type="project" value="InterPro"/>
</dbReference>
<evidence type="ECO:0000313" key="2">
    <source>
        <dbReference type="Proteomes" id="UP000706151"/>
    </source>
</evidence>
<dbReference type="GO" id="GO:0051536">
    <property type="term" value="F:iron-sulfur cluster binding"/>
    <property type="evidence" value="ECO:0007669"/>
    <property type="project" value="InterPro"/>
</dbReference>
<protein>
    <recommendedName>
        <fullName evidence="3">Radical SAM protein</fullName>
    </recommendedName>
</protein>
<dbReference type="SUPFAM" id="SSF102114">
    <property type="entry name" value="Radical SAM enzymes"/>
    <property type="match status" value="1"/>
</dbReference>
<dbReference type="SFLD" id="SFLDS00029">
    <property type="entry name" value="Radical_SAM"/>
    <property type="match status" value="1"/>
</dbReference>
<dbReference type="InterPro" id="IPR058240">
    <property type="entry name" value="rSAM_sf"/>
</dbReference>
<name>A0A935TA70_9PROT</name>
<dbReference type="AlphaFoldDB" id="A0A935TA70"/>
<proteinExistence type="predicted"/>
<comment type="caution">
    <text evidence="1">The sequence shown here is derived from an EMBL/GenBank/DDBJ whole genome shotgun (WGS) entry which is preliminary data.</text>
</comment>
<gene>
    <name evidence="1" type="ORF">IPK02_06715</name>
</gene>
<evidence type="ECO:0008006" key="3">
    <source>
        <dbReference type="Google" id="ProtNLM"/>
    </source>
</evidence>
<organism evidence="1 2">
    <name type="scientific">Candidatus Accumulibacter affinis</name>
    <dbReference type="NCBI Taxonomy" id="2954384"/>
    <lineage>
        <taxon>Bacteria</taxon>
        <taxon>Pseudomonadati</taxon>
        <taxon>Pseudomonadota</taxon>
        <taxon>Betaproteobacteria</taxon>
        <taxon>Candidatus Accumulibacter</taxon>
    </lineage>
</organism>
<accession>A0A935TA70</accession>
<evidence type="ECO:0000313" key="1">
    <source>
        <dbReference type="EMBL" id="MBK7953672.1"/>
    </source>
</evidence>
<sequence length="402" mass="46951">MNPPSKTVVLHDVDSRIPNLALLKLATFHRQQGWRVLLSRDRSSGRRAAMIDADVHLASVVFRTPSSASAVEKLKAVYGDRIEFGGSGVDLGKRLSAEVEACFPDYRLYEHTLYALGFLTRGCNKKCAFCVVPEKEGRLKGLAASFDDFVPKGQQNVLLLDDNLLAYREVESLLDEMIARRYAINFSQTLDIAYLNEAKFNLLRQIDSRNSKFSKRMIYFSLNHARDIRQFERRAEMLKGFGEHGVCVVMLYGFDTRLSEDNERFRFIRRQRYLPFFQEYWPIEGVPSRLPEDYFDIDLNAVIRLTFHSNGYNWEKYLLWLNSLYFQRYGRFYTPLVEILYRYNHKHRLEWFRMNPGLLSNELYQDQRDSLADFHHRLRQDNGLPAPRGLLKWIELAAAGTA</sequence>
<dbReference type="InterPro" id="IPR007197">
    <property type="entry name" value="rSAM"/>
</dbReference>